<sequence>MAHETTLNGEGSESGANLNAVVFTALKPQIFVEAPKASDAVQFYKAAFGAEEVNRIMNSKRKADQELPLILSAELKLGSSLILVSDLTTDDSSAPVKAAVGGVFYLETEDVEAAVEKASKAGALTEGEITEGDFSGGRVGKVKDPYGNLWLISSPTKKAADVEA</sequence>
<evidence type="ECO:0000313" key="2">
    <source>
        <dbReference type="Proteomes" id="UP001060085"/>
    </source>
</evidence>
<name>A0ACC0C4V3_CATRO</name>
<evidence type="ECO:0000313" key="1">
    <source>
        <dbReference type="EMBL" id="KAI5679892.1"/>
    </source>
</evidence>
<dbReference type="Proteomes" id="UP001060085">
    <property type="component" value="Linkage Group LG01"/>
</dbReference>
<proteinExistence type="predicted"/>
<gene>
    <name evidence="1" type="ORF">M9H77_01119</name>
</gene>
<protein>
    <submittedName>
        <fullName evidence="1">Uncharacterized protein</fullName>
    </submittedName>
</protein>
<reference evidence="2" key="1">
    <citation type="journal article" date="2023" name="Nat. Plants">
        <title>Single-cell RNA sequencing provides a high-resolution roadmap for understanding the multicellular compartmentation of specialized metabolism.</title>
        <authorList>
            <person name="Sun S."/>
            <person name="Shen X."/>
            <person name="Li Y."/>
            <person name="Li Y."/>
            <person name="Wang S."/>
            <person name="Li R."/>
            <person name="Zhang H."/>
            <person name="Shen G."/>
            <person name="Guo B."/>
            <person name="Wei J."/>
            <person name="Xu J."/>
            <person name="St-Pierre B."/>
            <person name="Chen S."/>
            <person name="Sun C."/>
        </authorList>
    </citation>
    <scope>NUCLEOTIDE SEQUENCE [LARGE SCALE GENOMIC DNA]</scope>
</reference>
<keyword evidence="2" id="KW-1185">Reference proteome</keyword>
<comment type="caution">
    <text evidence="1">The sequence shown here is derived from an EMBL/GenBank/DDBJ whole genome shotgun (WGS) entry which is preliminary data.</text>
</comment>
<accession>A0ACC0C4V3</accession>
<dbReference type="EMBL" id="CM044701">
    <property type="protein sequence ID" value="KAI5679892.1"/>
    <property type="molecule type" value="Genomic_DNA"/>
</dbReference>
<organism evidence="1 2">
    <name type="scientific">Catharanthus roseus</name>
    <name type="common">Madagascar periwinkle</name>
    <name type="synonym">Vinca rosea</name>
    <dbReference type="NCBI Taxonomy" id="4058"/>
    <lineage>
        <taxon>Eukaryota</taxon>
        <taxon>Viridiplantae</taxon>
        <taxon>Streptophyta</taxon>
        <taxon>Embryophyta</taxon>
        <taxon>Tracheophyta</taxon>
        <taxon>Spermatophyta</taxon>
        <taxon>Magnoliopsida</taxon>
        <taxon>eudicotyledons</taxon>
        <taxon>Gunneridae</taxon>
        <taxon>Pentapetalae</taxon>
        <taxon>asterids</taxon>
        <taxon>lamiids</taxon>
        <taxon>Gentianales</taxon>
        <taxon>Apocynaceae</taxon>
        <taxon>Rauvolfioideae</taxon>
        <taxon>Vinceae</taxon>
        <taxon>Catharanthinae</taxon>
        <taxon>Catharanthus</taxon>
    </lineage>
</organism>